<dbReference type="AlphaFoldDB" id="A0A0P8CF58"/>
<name>A0A0P8CF58_9EURY</name>
<protein>
    <submittedName>
        <fullName evidence="1">PHP domain protein</fullName>
    </submittedName>
</protein>
<accession>A0A0P8CF58</accession>
<dbReference type="PATRIC" id="fig|1719120.3.peg.4722"/>
<evidence type="ECO:0000313" key="2">
    <source>
        <dbReference type="Proteomes" id="UP000050360"/>
    </source>
</evidence>
<dbReference type="Proteomes" id="UP000050360">
    <property type="component" value="Unassembled WGS sequence"/>
</dbReference>
<evidence type="ECO:0000313" key="1">
    <source>
        <dbReference type="EMBL" id="KPQ41125.1"/>
    </source>
</evidence>
<dbReference type="EMBL" id="LKCM01000432">
    <property type="protein sequence ID" value="KPQ41125.1"/>
    <property type="molecule type" value="Genomic_DNA"/>
</dbReference>
<comment type="caution">
    <text evidence="1">The sequence shown here is derived from an EMBL/GenBank/DDBJ whole genome shotgun (WGS) entry which is preliminary data.</text>
</comment>
<organism evidence="1 2">
    <name type="scientific">Candidatus Methanoperedens nitratireducens</name>
    <dbReference type="NCBI Taxonomy" id="1392998"/>
    <lineage>
        <taxon>Archaea</taxon>
        <taxon>Methanobacteriati</taxon>
        <taxon>Methanobacteriota</taxon>
        <taxon>Stenosarchaea group</taxon>
        <taxon>Methanomicrobia</taxon>
        <taxon>Methanosarcinales</taxon>
        <taxon>ANME-2 cluster</taxon>
        <taxon>Candidatus Methanoperedentaceae</taxon>
        <taxon>Candidatus Methanoperedens</taxon>
    </lineage>
</organism>
<dbReference type="SUPFAM" id="SSF89550">
    <property type="entry name" value="PHP domain-like"/>
    <property type="match status" value="1"/>
</dbReference>
<proteinExistence type="predicted"/>
<sequence length="175" mass="19762">MDKGAHFYRCDFQVHSPRDRNWTGKQIGVNPDALETLTAEPKKQITDDRIQFAKEYLLKARNAGLNAIAITDHHDVVSAKLIREVAKEENQAFIADSQFEKIITIFPGIELTLANPASQCLLIFDAGFSDANLDYVINFLGITPTNEFEKSTVETERISQAIINDLEPIRKVRML</sequence>
<dbReference type="Gene3D" id="3.20.20.140">
    <property type="entry name" value="Metal-dependent hydrolases"/>
    <property type="match status" value="1"/>
</dbReference>
<gene>
    <name evidence="1" type="ORF">MPEBLZ_04327</name>
</gene>
<reference evidence="1 2" key="1">
    <citation type="submission" date="2015-09" db="EMBL/GenBank/DDBJ databases">
        <title>A metagenomics-based metabolic model of nitrate-dependent anaerobic oxidation of methane by Methanoperedens-like archaea.</title>
        <authorList>
            <person name="Arshad A."/>
            <person name="Speth D.R."/>
            <person name="De Graaf R.M."/>
            <person name="Op Den Camp H.J."/>
            <person name="Jetten M.S."/>
            <person name="Welte C.U."/>
        </authorList>
    </citation>
    <scope>NUCLEOTIDE SEQUENCE [LARGE SCALE GENOMIC DNA]</scope>
</reference>
<dbReference type="InterPro" id="IPR016195">
    <property type="entry name" value="Pol/histidinol_Pase-like"/>
</dbReference>